<dbReference type="PANTHER" id="PTHR48078">
    <property type="entry name" value="THREONINE DEHYDRATASE, MITOCHONDRIAL-RELATED"/>
    <property type="match status" value="1"/>
</dbReference>
<dbReference type="GO" id="GO:0003941">
    <property type="term" value="F:L-serine ammonia-lyase activity"/>
    <property type="evidence" value="ECO:0007669"/>
    <property type="project" value="TreeGrafter"/>
</dbReference>
<evidence type="ECO:0000256" key="5">
    <source>
        <dbReference type="NCBIfam" id="TIGR00260"/>
    </source>
</evidence>
<dbReference type="EMBL" id="FNAY01000021">
    <property type="protein sequence ID" value="SDF91854.1"/>
    <property type="molecule type" value="Genomic_DNA"/>
</dbReference>
<dbReference type="GO" id="GO:0006565">
    <property type="term" value="P:L-serine catabolic process"/>
    <property type="evidence" value="ECO:0007669"/>
    <property type="project" value="TreeGrafter"/>
</dbReference>
<dbReference type="RefSeq" id="WP_074555748.1">
    <property type="nucleotide sequence ID" value="NZ_CP119563.1"/>
</dbReference>
<dbReference type="GO" id="GO:0009088">
    <property type="term" value="P:threonine biosynthetic process"/>
    <property type="evidence" value="ECO:0007669"/>
    <property type="project" value="UniProtKB-UniRule"/>
</dbReference>
<keyword evidence="3 6" id="KW-0663">Pyridoxal phosphate</keyword>
<feature type="domain" description="Tryptophan synthase beta chain-like PALP" evidence="7">
    <location>
        <begin position="84"/>
        <end position="384"/>
    </location>
</feature>
<keyword evidence="4" id="KW-0456">Lyase</keyword>
<dbReference type="Pfam" id="PF00291">
    <property type="entry name" value="PALP"/>
    <property type="match status" value="1"/>
</dbReference>
<dbReference type="PANTHER" id="PTHR48078:SF6">
    <property type="entry name" value="L-THREONINE DEHYDRATASE CATABOLIC TDCB"/>
    <property type="match status" value="1"/>
</dbReference>
<sequence length="404" mass="43182">MTLHSGNLPSRAQALRCVRCDKLHPFAPFRYLCDCAAEGAVLDVVYDWQGLRREDLDLGARQDMWRYRALLPIGPDAILPEISVGATPLSPNATLARQVGVGAVLIKDEGRQPSGSLKDRASSMAVAHAREAGFRTIATASTGNAAAALACLAANAGLHAVVYVPETTPAEKLLSIRAYGAEVILVAGSYDMAFATCLHEARERGWYLRSTAINPLMTEGKKTAAYEICEQLAWRAPEAVFVGVGDGSIIGGLHKGFSDLLALGWIGAMPRIFGVQVAGSNFLYRAWGQQIPLDQVERRSACSIADSLQAEVPQDRFKALDAVTKTAGAYVEVSDDQVLEAMRLMARCGYLVEPAAAAACAGVIRARQQDLLGGRSEAVILSTGNGLKDISSLRRMIAMPSIPK</sequence>
<comment type="similarity">
    <text evidence="2">Belongs to the threonine synthase family.</text>
</comment>
<evidence type="ECO:0000256" key="2">
    <source>
        <dbReference type="ARBA" id="ARBA00005517"/>
    </source>
</evidence>
<evidence type="ECO:0000313" key="8">
    <source>
        <dbReference type="EMBL" id="SDF91854.1"/>
    </source>
</evidence>
<dbReference type="SUPFAM" id="SSF53686">
    <property type="entry name" value="Tryptophan synthase beta subunit-like PLP-dependent enzymes"/>
    <property type="match status" value="1"/>
</dbReference>
<dbReference type="Proteomes" id="UP000183812">
    <property type="component" value="Unassembled WGS sequence"/>
</dbReference>
<name>A0A1G7Q026_RHOCA</name>
<evidence type="ECO:0000256" key="3">
    <source>
        <dbReference type="ARBA" id="ARBA00022898"/>
    </source>
</evidence>
<dbReference type="AlphaFoldDB" id="A0A1G7Q026"/>
<proteinExistence type="inferred from homology"/>
<evidence type="ECO:0000313" key="9">
    <source>
        <dbReference type="Proteomes" id="UP000183812"/>
    </source>
</evidence>
<accession>A0A1G7Q026</accession>
<dbReference type="GO" id="GO:0006567">
    <property type="term" value="P:L-threonine catabolic process"/>
    <property type="evidence" value="ECO:0007669"/>
    <property type="project" value="TreeGrafter"/>
</dbReference>
<feature type="modified residue" description="N6-(pyridoxal phosphate)lysine" evidence="6">
    <location>
        <position position="118"/>
    </location>
</feature>
<dbReference type="InterPro" id="IPR036052">
    <property type="entry name" value="TrpB-like_PALP_sf"/>
</dbReference>
<evidence type="ECO:0000256" key="6">
    <source>
        <dbReference type="PIRSR" id="PIRSR604450-51"/>
    </source>
</evidence>
<gene>
    <name evidence="8" type="ORF">SAMN04244550_03089</name>
</gene>
<dbReference type="InterPro" id="IPR050147">
    <property type="entry name" value="Ser/Thr_Dehydratase"/>
</dbReference>
<comment type="cofactor">
    <cofactor evidence="1 6">
        <name>pyridoxal 5'-phosphate</name>
        <dbReference type="ChEBI" id="CHEBI:597326"/>
    </cofactor>
</comment>
<dbReference type="Gene3D" id="3.40.50.1100">
    <property type="match status" value="2"/>
</dbReference>
<dbReference type="EC" id="4.2.3.1" evidence="5"/>
<organism evidence="8 9">
    <name type="scientific">Rhodobacter capsulatus</name>
    <name type="common">Rhodopseudomonas capsulata</name>
    <dbReference type="NCBI Taxonomy" id="1061"/>
    <lineage>
        <taxon>Bacteria</taxon>
        <taxon>Pseudomonadati</taxon>
        <taxon>Pseudomonadota</taxon>
        <taxon>Alphaproteobacteria</taxon>
        <taxon>Rhodobacterales</taxon>
        <taxon>Rhodobacter group</taxon>
        <taxon>Rhodobacter</taxon>
    </lineage>
</organism>
<evidence type="ECO:0000256" key="1">
    <source>
        <dbReference type="ARBA" id="ARBA00001933"/>
    </source>
</evidence>
<evidence type="ECO:0000256" key="4">
    <source>
        <dbReference type="ARBA" id="ARBA00023239"/>
    </source>
</evidence>
<reference evidence="8 9" key="1">
    <citation type="submission" date="2016-10" db="EMBL/GenBank/DDBJ databases">
        <authorList>
            <person name="de Groot N.N."/>
        </authorList>
    </citation>
    <scope>NUCLEOTIDE SEQUENCE [LARGE SCALE GENOMIC DNA]</scope>
    <source>
        <strain evidence="9">DSM 938 / 37b4</strain>
    </source>
</reference>
<evidence type="ECO:0000259" key="7">
    <source>
        <dbReference type="Pfam" id="PF00291"/>
    </source>
</evidence>
<dbReference type="InterPro" id="IPR001926">
    <property type="entry name" value="TrpB-like_PALP"/>
</dbReference>
<dbReference type="NCBIfam" id="TIGR00260">
    <property type="entry name" value="thrC"/>
    <property type="match status" value="1"/>
</dbReference>
<dbReference type="GO" id="GO:0009097">
    <property type="term" value="P:isoleucine biosynthetic process"/>
    <property type="evidence" value="ECO:0007669"/>
    <property type="project" value="TreeGrafter"/>
</dbReference>
<dbReference type="InterPro" id="IPR004450">
    <property type="entry name" value="Thr_synthase-like"/>
</dbReference>
<dbReference type="GO" id="GO:0004795">
    <property type="term" value="F:threonine synthase activity"/>
    <property type="evidence" value="ECO:0007669"/>
    <property type="project" value="UniProtKB-UniRule"/>
</dbReference>
<dbReference type="GO" id="GO:0004794">
    <property type="term" value="F:threonine deaminase activity"/>
    <property type="evidence" value="ECO:0007669"/>
    <property type="project" value="TreeGrafter"/>
</dbReference>
<protein>
    <recommendedName>
        <fullName evidence="5">Threonine synthase</fullName>
        <ecNumber evidence="5">4.2.3.1</ecNumber>
    </recommendedName>
</protein>
<dbReference type="OrthoDB" id="9778118at2"/>